<evidence type="ECO:0008006" key="4">
    <source>
        <dbReference type="Google" id="ProtNLM"/>
    </source>
</evidence>
<feature type="chain" id="PRO_5005799641" description="DUF302 domain-containing protein" evidence="1">
    <location>
        <begin position="25"/>
        <end position="156"/>
    </location>
</feature>
<accession>A0A0M4PLC4</accession>
<reference evidence="2 3" key="1">
    <citation type="journal article" date="2015" name="Genome Announc.">
        <title>Genome Sequence of 'Candidatus Thioglobus autotrophica' Strain EF1, a Chemoautotroph from the SUP05 Clade of Marine Gammaproteobacteria.</title>
        <authorList>
            <person name="Shah V."/>
            <person name="Morris R.M."/>
        </authorList>
    </citation>
    <scope>NUCLEOTIDE SEQUENCE [LARGE SCALE GENOMIC DNA]</scope>
    <source>
        <strain evidence="2 3">EF1</strain>
    </source>
</reference>
<sequence length="156" mass="17569">MKTNITAKLLLLITGIYFSNTTWANTVISTSVDNTYEDIRSNLIDGIEQRALNISKIYHASDMLNRTKDSISNAKEIYHQAEIIEFCSASISHQLVLANHLNISACPFKIALYTLSNNSKQTHLVYTKLKPLDQQSEAPTIKANKLIQSLIENVTW</sequence>
<feature type="signal peptide" evidence="1">
    <location>
        <begin position="1"/>
        <end position="24"/>
    </location>
</feature>
<evidence type="ECO:0000313" key="2">
    <source>
        <dbReference type="EMBL" id="ALE52949.1"/>
    </source>
</evidence>
<gene>
    <name evidence="2" type="ORF">SP60_06925</name>
</gene>
<protein>
    <recommendedName>
        <fullName evidence="4">DUF302 domain-containing protein</fullName>
    </recommendedName>
</protein>
<dbReference type="STRING" id="1705394.SP60_06925"/>
<name>A0A0M4PLC4_9GAMM</name>
<organism evidence="2 3">
    <name type="scientific">Candidatus Thioglobus autotrophicus</name>
    <dbReference type="NCBI Taxonomy" id="1705394"/>
    <lineage>
        <taxon>Bacteria</taxon>
        <taxon>Pseudomonadati</taxon>
        <taxon>Pseudomonadota</taxon>
        <taxon>Gammaproteobacteria</taxon>
        <taxon>Candidatus Pseudothioglobaceae</taxon>
        <taxon>Candidatus Thioglobus</taxon>
    </lineage>
</organism>
<dbReference type="AlphaFoldDB" id="A0A0M4PLC4"/>
<dbReference type="Gene3D" id="3.30.310.70">
    <property type="entry name" value="TT1751-like domain"/>
    <property type="match status" value="1"/>
</dbReference>
<dbReference type="EMBL" id="CP010552">
    <property type="protein sequence ID" value="ALE52949.1"/>
    <property type="molecule type" value="Genomic_DNA"/>
</dbReference>
<dbReference type="SUPFAM" id="SSF103247">
    <property type="entry name" value="TT1751-like"/>
    <property type="match status" value="1"/>
</dbReference>
<dbReference type="RefSeq" id="WP_053951934.1">
    <property type="nucleotide sequence ID" value="NZ_CP010552.1"/>
</dbReference>
<dbReference type="KEGG" id="tho:SP60_06925"/>
<keyword evidence="3" id="KW-1185">Reference proteome</keyword>
<dbReference type="OrthoDB" id="7363179at2"/>
<dbReference type="InterPro" id="IPR035923">
    <property type="entry name" value="TT1751-like_sf"/>
</dbReference>
<evidence type="ECO:0000313" key="3">
    <source>
        <dbReference type="Proteomes" id="UP000058020"/>
    </source>
</evidence>
<keyword evidence="1" id="KW-0732">Signal</keyword>
<proteinExistence type="predicted"/>
<dbReference type="Proteomes" id="UP000058020">
    <property type="component" value="Chromosome"/>
</dbReference>
<evidence type="ECO:0000256" key="1">
    <source>
        <dbReference type="SAM" id="SignalP"/>
    </source>
</evidence>